<accession>A0A7R8ZMV0</accession>
<dbReference type="InterPro" id="IPR038298">
    <property type="entry name" value="Daxx_N_sf"/>
</dbReference>
<evidence type="ECO:0000256" key="1">
    <source>
        <dbReference type="SAM" id="Coils"/>
    </source>
</evidence>
<protein>
    <submittedName>
        <fullName evidence="3">Uncharacterized protein</fullName>
    </submittedName>
</protein>
<dbReference type="OrthoDB" id="7492809at2759"/>
<gene>
    <name evidence="3" type="ORF">CTOB1V02_LOCUS3754</name>
</gene>
<evidence type="ECO:0000256" key="2">
    <source>
        <dbReference type="SAM" id="MobiDB-lite"/>
    </source>
</evidence>
<dbReference type="Gene3D" id="1.20.58.2170">
    <property type="match status" value="1"/>
</dbReference>
<sequence>MDSEFDPMSLVETALESSDKPESESCAEGKEGEAKKSLLETALESSDKPESFVEGKKEEAKKSVDSKKNGHVEEPETICLSSDEELDTDKRTKVILSRLPKSLTVIRGRTDDVTVLEEKLTTKTKRSLEHKQESSKSELEIDDPEEWDDLILMLRKSLKEDLDLKILDALVKRYQKLRSHLVASVRFLEVLRRTAKEVEEERDVNKVINHIGGLVENMKSIVKETKHYSGTVHCSDSKASMMASNISSSPATWIPAEEIRRSLAVANRKKKIQTLETALEKIQHELKKMDDAEVDFDDETNSTFLMSGRLEAKAAKIYKKLCELNGAVSDCGRPTLIKYKCKGK</sequence>
<evidence type="ECO:0000313" key="3">
    <source>
        <dbReference type="EMBL" id="CAD7225822.1"/>
    </source>
</evidence>
<organism evidence="3">
    <name type="scientific">Cyprideis torosa</name>
    <dbReference type="NCBI Taxonomy" id="163714"/>
    <lineage>
        <taxon>Eukaryota</taxon>
        <taxon>Metazoa</taxon>
        <taxon>Ecdysozoa</taxon>
        <taxon>Arthropoda</taxon>
        <taxon>Crustacea</taxon>
        <taxon>Oligostraca</taxon>
        <taxon>Ostracoda</taxon>
        <taxon>Podocopa</taxon>
        <taxon>Podocopida</taxon>
        <taxon>Cytherocopina</taxon>
        <taxon>Cytheroidea</taxon>
        <taxon>Cytherideidae</taxon>
        <taxon>Cyprideis</taxon>
    </lineage>
</organism>
<dbReference type="GO" id="GO:0042393">
    <property type="term" value="F:histone binding"/>
    <property type="evidence" value="ECO:0007669"/>
    <property type="project" value="InterPro"/>
</dbReference>
<proteinExistence type="predicted"/>
<name>A0A7R8ZMV0_9CRUS</name>
<keyword evidence="1" id="KW-0175">Coiled coil</keyword>
<dbReference type="EMBL" id="OB660670">
    <property type="protein sequence ID" value="CAD7225822.1"/>
    <property type="molecule type" value="Genomic_DNA"/>
</dbReference>
<dbReference type="Gene3D" id="1.10.8.810">
    <property type="entry name" value="Daxx helical bundle domain"/>
    <property type="match status" value="1"/>
</dbReference>
<feature type="coiled-coil region" evidence="1">
    <location>
        <begin position="265"/>
        <end position="295"/>
    </location>
</feature>
<dbReference type="InterPro" id="IPR046426">
    <property type="entry name" value="DAXX_histone-bd_sf"/>
</dbReference>
<feature type="compositionally biased region" description="Basic and acidic residues" evidence="2">
    <location>
        <begin position="45"/>
        <end position="74"/>
    </location>
</feature>
<feature type="region of interest" description="Disordered" evidence="2">
    <location>
        <begin position="1"/>
        <end position="75"/>
    </location>
</feature>
<feature type="compositionally biased region" description="Basic and acidic residues" evidence="2">
    <location>
        <begin position="17"/>
        <end position="38"/>
    </location>
</feature>
<reference evidence="3" key="1">
    <citation type="submission" date="2020-11" db="EMBL/GenBank/DDBJ databases">
        <authorList>
            <person name="Tran Van P."/>
        </authorList>
    </citation>
    <scope>NUCLEOTIDE SEQUENCE</scope>
</reference>
<dbReference type="AlphaFoldDB" id="A0A7R8ZMV0"/>